<dbReference type="InterPro" id="IPR026387">
    <property type="entry name" value="OMP_w_GlyGly"/>
</dbReference>
<dbReference type="Proteomes" id="UP000532147">
    <property type="component" value="Unassembled WGS sequence"/>
</dbReference>
<feature type="chain" id="PRO_5036120958" evidence="1">
    <location>
        <begin position="22"/>
        <end position="230"/>
    </location>
</feature>
<keyword evidence="1" id="KW-0732">Signal</keyword>
<protein>
    <submittedName>
        <fullName evidence="3">TIGR04219 family outer membrane beta-barrel protein</fullName>
    </submittedName>
</protein>
<reference evidence="3 4" key="1">
    <citation type="submission" date="2019-02" db="EMBL/GenBank/DDBJ databases">
        <title>High diversity of culturable Acinetobacter species in natural soil and water ecosystems.</title>
        <authorList>
            <person name="Radolfova-Krizova L."/>
            <person name="Nemec A."/>
        </authorList>
    </citation>
    <scope>NUCLEOTIDE SEQUENCE [LARGE SCALE GENOMIC DNA]</scope>
    <source>
        <strain evidence="3 4">ANC 4281</strain>
    </source>
</reference>
<dbReference type="AlphaFoldDB" id="A0A4R0EPU5"/>
<dbReference type="OrthoDB" id="6708408at2"/>
<accession>A0A4R0EPU5</accession>
<dbReference type="Proteomes" id="UP000291380">
    <property type="component" value="Unassembled WGS sequence"/>
</dbReference>
<dbReference type="NCBIfam" id="TIGR04219">
    <property type="entry name" value="OMP_w_GlyGly"/>
    <property type="match status" value="1"/>
</dbReference>
<dbReference type="RefSeq" id="WP_131271137.1">
    <property type="nucleotide sequence ID" value="NZ_JABERH010000024.1"/>
</dbReference>
<feature type="signal peptide" evidence="1">
    <location>
        <begin position="1"/>
        <end position="21"/>
    </location>
</feature>
<comment type="caution">
    <text evidence="3">The sequence shown here is derived from an EMBL/GenBank/DDBJ whole genome shotgun (WGS) entry which is preliminary data.</text>
</comment>
<evidence type="ECO:0000313" key="3">
    <source>
        <dbReference type="EMBL" id="TCB59727.1"/>
    </source>
</evidence>
<dbReference type="EMBL" id="SJOA01000007">
    <property type="protein sequence ID" value="TCB59727.1"/>
    <property type="molecule type" value="Genomic_DNA"/>
</dbReference>
<dbReference type="EMBL" id="JABERH010000024">
    <property type="protein sequence ID" value="NNH39012.1"/>
    <property type="molecule type" value="Genomic_DNA"/>
</dbReference>
<evidence type="ECO:0000313" key="2">
    <source>
        <dbReference type="EMBL" id="NNH39012.1"/>
    </source>
</evidence>
<gene>
    <name evidence="3" type="ORF">E0H85_07870</name>
    <name evidence="2" type="ORF">HLH11_10225</name>
</gene>
<reference evidence="2 5" key="2">
    <citation type="submission" date="2020-04" db="EMBL/GenBank/DDBJ databases">
        <title>Acinetobacter Taxon 24.</title>
        <authorList>
            <person name="Nemec A."/>
            <person name="Radolfova-Krizova L."/>
            <person name="Higgins P.G."/>
            <person name="Spanelova P."/>
        </authorList>
    </citation>
    <scope>NUCLEOTIDE SEQUENCE [LARGE SCALE GENOMIC DNA]</scope>
    <source>
        <strain evidence="2 5">ANC 4280</strain>
    </source>
</reference>
<organism evidence="3 4">
    <name type="scientific">Acinetobacter terrae</name>
    <dbReference type="NCBI Taxonomy" id="2731247"/>
    <lineage>
        <taxon>Bacteria</taxon>
        <taxon>Pseudomonadati</taxon>
        <taxon>Pseudomonadota</taxon>
        <taxon>Gammaproteobacteria</taxon>
        <taxon>Moraxellales</taxon>
        <taxon>Moraxellaceae</taxon>
        <taxon>Acinetobacter</taxon>
        <taxon>Acinetobacter Taxon 24</taxon>
    </lineage>
</organism>
<evidence type="ECO:0000313" key="4">
    <source>
        <dbReference type="Proteomes" id="UP000291380"/>
    </source>
</evidence>
<evidence type="ECO:0000256" key="1">
    <source>
        <dbReference type="SAM" id="SignalP"/>
    </source>
</evidence>
<name>A0A4R0EPU5_9GAMM</name>
<proteinExistence type="predicted"/>
<sequence length="230" mass="25094">MQSLKLFCFILGLGAVSSAQADFIGVKASTDYWKYSADLSNPASPQSQPQLEDDHGMSFSVAVEHPVPFLPNAKIKHSNLQAESDQSLAGVKSHQVDLDYSDFILYYEILDNVVSADVGFGAKLLDGDIQQNFTQNTEVSETLPMIYAEAGVKLPFTGLSAKAEASFAKLTDTQVTDAQLELKYNFVDTVLVDVGAKAGYRILDIQLEEGSNQEAKLKFKGPYLGLEAHF</sequence>
<evidence type="ECO:0000313" key="5">
    <source>
        <dbReference type="Proteomes" id="UP000532147"/>
    </source>
</evidence>